<feature type="transmembrane region" description="Helical" evidence="1">
    <location>
        <begin position="29"/>
        <end position="49"/>
    </location>
</feature>
<organism evidence="2 3">
    <name type="scientific">Actinoplanes sandaracinus</name>
    <dbReference type="NCBI Taxonomy" id="3045177"/>
    <lineage>
        <taxon>Bacteria</taxon>
        <taxon>Bacillati</taxon>
        <taxon>Actinomycetota</taxon>
        <taxon>Actinomycetes</taxon>
        <taxon>Micromonosporales</taxon>
        <taxon>Micromonosporaceae</taxon>
        <taxon>Actinoplanes</taxon>
    </lineage>
</organism>
<feature type="transmembrane region" description="Helical" evidence="1">
    <location>
        <begin position="169"/>
        <end position="187"/>
    </location>
</feature>
<keyword evidence="1" id="KW-0812">Transmembrane</keyword>
<feature type="transmembrane region" description="Helical" evidence="1">
    <location>
        <begin position="56"/>
        <end position="76"/>
    </location>
</feature>
<dbReference type="RefSeq" id="WP_282767417.1">
    <property type="nucleotide sequence ID" value="NZ_JASCTH010000064.1"/>
</dbReference>
<sequence length="280" mass="29102">MNSPAPSVVVFGTAAVVSAAGAGMESAEIQYGAEVVAMLALSAGAALTGRHRALRLFGLLLAGAALADLAASWLFYPDPAPRGPNGCPITDEAVTRYWTDQLRLAQLAAALRFGALICVTLTLSALPQRPGLRPWHRPMLITLASIPAILIGLHPIYSANDHAELLHPTMPATLTLSAAVWLTMLTLTRTAGGQARTTALVGGGVLSLVAALLAVEKLATPIVQLRYLSRDPEPGVFVRCAYSYGTPVTSLSTVALTVGGILLSLAAPALLVWASSRPSR</sequence>
<keyword evidence="1" id="KW-0472">Membrane</keyword>
<feature type="transmembrane region" description="Helical" evidence="1">
    <location>
        <begin position="104"/>
        <end position="126"/>
    </location>
</feature>
<keyword evidence="1" id="KW-1133">Transmembrane helix</keyword>
<keyword evidence="3" id="KW-1185">Reference proteome</keyword>
<evidence type="ECO:0000313" key="2">
    <source>
        <dbReference type="EMBL" id="MDI6105954.1"/>
    </source>
</evidence>
<dbReference type="Proteomes" id="UP001241758">
    <property type="component" value="Unassembled WGS sequence"/>
</dbReference>
<name>A0ABT6X1T3_9ACTN</name>
<feature type="transmembrane region" description="Helical" evidence="1">
    <location>
        <begin position="199"/>
        <end position="219"/>
    </location>
</feature>
<evidence type="ECO:0000256" key="1">
    <source>
        <dbReference type="SAM" id="Phobius"/>
    </source>
</evidence>
<proteinExistence type="predicted"/>
<reference evidence="2 3" key="1">
    <citation type="submission" date="2023-05" db="EMBL/GenBank/DDBJ databases">
        <title>Actinoplanes sp. NEAU-A12 genome sequencing.</title>
        <authorList>
            <person name="Wang Z.-S."/>
        </authorList>
    </citation>
    <scope>NUCLEOTIDE SEQUENCE [LARGE SCALE GENOMIC DNA]</scope>
    <source>
        <strain evidence="2 3">NEAU-A12</strain>
    </source>
</reference>
<protein>
    <submittedName>
        <fullName evidence="2">Uncharacterized protein</fullName>
    </submittedName>
</protein>
<accession>A0ABT6X1T3</accession>
<feature type="transmembrane region" description="Helical" evidence="1">
    <location>
        <begin position="138"/>
        <end position="157"/>
    </location>
</feature>
<evidence type="ECO:0000313" key="3">
    <source>
        <dbReference type="Proteomes" id="UP001241758"/>
    </source>
</evidence>
<comment type="caution">
    <text evidence="2">The sequence shown here is derived from an EMBL/GenBank/DDBJ whole genome shotgun (WGS) entry which is preliminary data.</text>
</comment>
<gene>
    <name evidence="2" type="ORF">QLQ12_46030</name>
</gene>
<feature type="transmembrane region" description="Helical" evidence="1">
    <location>
        <begin position="254"/>
        <end position="274"/>
    </location>
</feature>
<dbReference type="EMBL" id="JASCTH010000064">
    <property type="protein sequence ID" value="MDI6105954.1"/>
    <property type="molecule type" value="Genomic_DNA"/>
</dbReference>